<dbReference type="Proteomes" id="UP000027746">
    <property type="component" value="Unassembled WGS sequence"/>
</dbReference>
<sequence>MADTLPLHTDVPATAHALGARAIRVDIAGLLGRVNAAIRDTGMVLEQVSDLSGGQALLSHPRVHLRVSAHRRKLPRQVIAGALASPFAKARIPDYDGLFAAHTGFVTLDVGHGAGPEEAIKDKLPLVLRLRVLKAALDALIATTPVTLVHWVQSDMVCTPSELDIWKGRDLPFSLVMHPLPLPAGPDIDGAARLGMVAGCSEHLLGKTLYLDPMPRDQATGFRQLISILNEHHEGRIHLNHGDSLELTDGTVLHVRHENAVSADRCGRICVGLTPPQVRAPTGTDAAGFEDRLSRLRGVARGGEKMAVSIHDKVEADSRPRKSLLSRLAFPLLVRGVAVPALFLALYYTFVAPPKPVSLAGNSPKADALLPSQITSAQGTAQP</sequence>
<gene>
    <name evidence="1" type="ORF">SUH3_19000</name>
</gene>
<evidence type="ECO:0000313" key="2">
    <source>
        <dbReference type="Proteomes" id="UP000027746"/>
    </source>
</evidence>
<dbReference type="GeneID" id="68869658"/>
<keyword evidence="2" id="KW-1185">Reference proteome</keyword>
<evidence type="ECO:0000313" key="1">
    <source>
        <dbReference type="EMBL" id="KEJ95602.1"/>
    </source>
</evidence>
<dbReference type="EMBL" id="JAMD01000005">
    <property type="protein sequence ID" value="KEJ95602.1"/>
    <property type="molecule type" value="Genomic_DNA"/>
</dbReference>
<dbReference type="RefSeq" id="WP_037925657.1">
    <property type="nucleotide sequence ID" value="NZ_CP054599.1"/>
</dbReference>
<reference evidence="1 2" key="1">
    <citation type="submission" date="2014-01" db="EMBL/GenBank/DDBJ databases">
        <title>Sulfitobacter sp. H3 (MCCC 1A00686) Genome Sequencing.</title>
        <authorList>
            <person name="Lai Q."/>
            <person name="Hong Z."/>
        </authorList>
    </citation>
    <scope>NUCLEOTIDE SEQUENCE [LARGE SCALE GENOMIC DNA]</scope>
    <source>
        <strain evidence="1 2">H3</strain>
    </source>
</reference>
<accession>A0A073JD05</accession>
<dbReference type="AlphaFoldDB" id="A0A073JD05"/>
<proteinExistence type="predicted"/>
<protein>
    <submittedName>
        <fullName evidence="1">Uncharacterized protein</fullName>
    </submittedName>
</protein>
<name>A0A073JD05_9RHOB</name>
<comment type="caution">
    <text evidence="1">The sequence shown here is derived from an EMBL/GenBank/DDBJ whole genome shotgun (WGS) entry which is preliminary data.</text>
</comment>
<dbReference type="OrthoDB" id="7719707at2"/>
<organism evidence="1 2">
    <name type="scientific">Pseudosulfitobacter pseudonitzschiae</name>
    <dbReference type="NCBI Taxonomy" id="1402135"/>
    <lineage>
        <taxon>Bacteria</taxon>
        <taxon>Pseudomonadati</taxon>
        <taxon>Pseudomonadota</taxon>
        <taxon>Alphaproteobacteria</taxon>
        <taxon>Rhodobacterales</taxon>
        <taxon>Roseobacteraceae</taxon>
        <taxon>Pseudosulfitobacter</taxon>
    </lineage>
</organism>